<comment type="caution">
    <text evidence="8">The sequence shown here is derived from an EMBL/GenBank/DDBJ whole genome shotgun (WGS) entry which is preliminary data.</text>
</comment>
<dbReference type="OrthoDB" id="107551at2"/>
<keyword evidence="4" id="KW-0732">Signal</keyword>
<dbReference type="PANTHER" id="PTHR10030:SF37">
    <property type="entry name" value="ALPHA-L-FUCOSIDASE-RELATED"/>
    <property type="match status" value="1"/>
</dbReference>
<dbReference type="InterPro" id="IPR000933">
    <property type="entry name" value="Glyco_hydro_29"/>
</dbReference>
<keyword evidence="9" id="KW-1185">Reference proteome</keyword>
<feature type="domain" description="Glycoside hydrolase family 29 N-terminal" evidence="7">
    <location>
        <begin position="34"/>
        <end position="346"/>
    </location>
</feature>
<dbReference type="Pfam" id="PF01120">
    <property type="entry name" value="Alpha_L_fucos"/>
    <property type="match status" value="1"/>
</dbReference>
<dbReference type="GO" id="GO:0004560">
    <property type="term" value="F:alpha-L-fucosidase activity"/>
    <property type="evidence" value="ECO:0007669"/>
    <property type="project" value="InterPro"/>
</dbReference>
<dbReference type="Proteomes" id="UP000019402">
    <property type="component" value="Unassembled WGS sequence"/>
</dbReference>
<reference evidence="8 9" key="1">
    <citation type="journal article" date="2014" name="Genome Announc.">
        <title>Draft Genome Sequence of Cytophaga fermentans JCM 21142T, a Facultative Anaerobe Isolated from Marine Mud.</title>
        <authorList>
            <person name="Starns D."/>
            <person name="Oshima K."/>
            <person name="Suda W."/>
            <person name="Iino T."/>
            <person name="Yuki M."/>
            <person name="Inoue J."/>
            <person name="Kitamura K."/>
            <person name="Iida T."/>
            <person name="Darby A."/>
            <person name="Hattori M."/>
            <person name="Ohkuma M."/>
        </authorList>
    </citation>
    <scope>NUCLEOTIDE SEQUENCE [LARGE SCALE GENOMIC DNA]</scope>
    <source>
        <strain evidence="8 9">JCM 21142</strain>
    </source>
</reference>
<sequence length="551" mass="63294">MMLFSKKNIYYNPLLSLVLLVIILTPKTICAQESNESYHKRMQWWDEGRLGIFLHWGVYSTFGGEYNGTDYGKEMGQASAEWIYLTSNMPQSDYQDAALNWNPTKYNAEEWVKMAKDAGMTYMVLTSKHHDGYALFNTEASDWNSVECSAAKRDLIKDFVLACHKYDMKVGFYYSHEKDWINHVRKNVDQEPIPKNYEKYVKKQVTELCTNYGKIDLIWFDTPVYNHLEFNKMCAGIVRKLQPECIINGRIGNGLGDYKNIGDRAIINPGMAGYMESIMTMRLNWGYDKNDDYWKSSDELIKMVSKCACRGSNFLLNIGPTPEGTFPLQDQVRLDNLGKWMKLNAEAIYKTKGSPFSKEHKWGSLSQSKTNNIIYLHLWNWSGGNITVNGLLSKVESASFLDTKNNLTFIQDEKSSELIVELPEINTSQNLRIVKLIVDKKTFDITKGPDFVAPVVANKEHLKLTGTIDKIDGINFTITGRPVVRDKRGKEIYKDEITTQFTLNDQVRFRVNKDGDIREVQSLDLKEGSKYHIVYGSDKNNPKVKIVTELK</sequence>
<dbReference type="PANTHER" id="PTHR10030">
    <property type="entry name" value="ALPHA-L-FUCOSIDASE"/>
    <property type="match status" value="1"/>
</dbReference>
<accession>W7YEE1</accession>
<protein>
    <recommendedName>
        <fullName evidence="3">alpha-L-fucosidase</fullName>
        <ecNumber evidence="3">3.2.1.51</ecNumber>
    </recommendedName>
</protein>
<evidence type="ECO:0000256" key="1">
    <source>
        <dbReference type="ARBA" id="ARBA00004071"/>
    </source>
</evidence>
<comment type="function">
    <text evidence="1">Alpha-L-fucosidase is responsible for hydrolyzing the alpha-1,6-linked fucose joined to the reducing-end N-acetylglucosamine of the carbohydrate moieties of glycoproteins.</text>
</comment>
<dbReference type="GO" id="GO:0016139">
    <property type="term" value="P:glycoside catabolic process"/>
    <property type="evidence" value="ECO:0007669"/>
    <property type="project" value="TreeGrafter"/>
</dbReference>
<dbReference type="InterPro" id="IPR057739">
    <property type="entry name" value="Glyco_hydro_29_N"/>
</dbReference>
<gene>
    <name evidence="8" type="ORF">JCM21142_114597</name>
</gene>
<dbReference type="InterPro" id="IPR016286">
    <property type="entry name" value="FUC_metazoa-typ"/>
</dbReference>
<evidence type="ECO:0000256" key="4">
    <source>
        <dbReference type="ARBA" id="ARBA00022729"/>
    </source>
</evidence>
<dbReference type="Gene3D" id="3.20.20.80">
    <property type="entry name" value="Glycosidases"/>
    <property type="match status" value="1"/>
</dbReference>
<dbReference type="InterPro" id="IPR017853">
    <property type="entry name" value="GH"/>
</dbReference>
<dbReference type="GO" id="GO:0006004">
    <property type="term" value="P:fucose metabolic process"/>
    <property type="evidence" value="ECO:0007669"/>
    <property type="project" value="InterPro"/>
</dbReference>
<evidence type="ECO:0000256" key="6">
    <source>
        <dbReference type="ARBA" id="ARBA00023295"/>
    </source>
</evidence>
<dbReference type="EMBL" id="BAMD01000136">
    <property type="protein sequence ID" value="GAF05843.1"/>
    <property type="molecule type" value="Genomic_DNA"/>
</dbReference>
<name>W7YEE1_9BACT</name>
<evidence type="ECO:0000259" key="7">
    <source>
        <dbReference type="Pfam" id="PF01120"/>
    </source>
</evidence>
<dbReference type="eggNOG" id="COG3669">
    <property type="taxonomic scope" value="Bacteria"/>
</dbReference>
<dbReference type="SMART" id="SM00812">
    <property type="entry name" value="Alpha_L_fucos"/>
    <property type="match status" value="1"/>
</dbReference>
<dbReference type="AlphaFoldDB" id="W7YEE1"/>
<dbReference type="PRINTS" id="PR00741">
    <property type="entry name" value="GLHYDRLASE29"/>
</dbReference>
<evidence type="ECO:0000313" key="8">
    <source>
        <dbReference type="EMBL" id="GAF05843.1"/>
    </source>
</evidence>
<evidence type="ECO:0000313" key="9">
    <source>
        <dbReference type="Proteomes" id="UP000019402"/>
    </source>
</evidence>
<evidence type="ECO:0000256" key="3">
    <source>
        <dbReference type="ARBA" id="ARBA00012662"/>
    </source>
</evidence>
<dbReference type="SUPFAM" id="SSF51445">
    <property type="entry name" value="(Trans)glycosidases"/>
    <property type="match status" value="1"/>
</dbReference>
<keyword evidence="6" id="KW-0326">Glycosidase</keyword>
<dbReference type="RefSeq" id="WP_081735941.1">
    <property type="nucleotide sequence ID" value="NZ_BAMD01000136.1"/>
</dbReference>
<organism evidence="8 9">
    <name type="scientific">Saccharicrinis fermentans DSM 9555 = JCM 21142</name>
    <dbReference type="NCBI Taxonomy" id="869213"/>
    <lineage>
        <taxon>Bacteria</taxon>
        <taxon>Pseudomonadati</taxon>
        <taxon>Bacteroidota</taxon>
        <taxon>Bacteroidia</taxon>
        <taxon>Marinilabiliales</taxon>
        <taxon>Marinilabiliaceae</taxon>
        <taxon>Saccharicrinis</taxon>
    </lineage>
</organism>
<dbReference type="EC" id="3.2.1.51" evidence="3"/>
<comment type="similarity">
    <text evidence="2">Belongs to the glycosyl hydrolase 29 family.</text>
</comment>
<evidence type="ECO:0000256" key="2">
    <source>
        <dbReference type="ARBA" id="ARBA00007951"/>
    </source>
</evidence>
<proteinExistence type="inferred from homology"/>
<dbReference type="GO" id="GO:0005764">
    <property type="term" value="C:lysosome"/>
    <property type="evidence" value="ECO:0007669"/>
    <property type="project" value="TreeGrafter"/>
</dbReference>
<evidence type="ECO:0000256" key="5">
    <source>
        <dbReference type="ARBA" id="ARBA00022801"/>
    </source>
</evidence>
<keyword evidence="5" id="KW-0378">Hydrolase</keyword>
<dbReference type="STRING" id="869213.GCA_000517085_01575"/>